<evidence type="ECO:0000256" key="2">
    <source>
        <dbReference type="ARBA" id="ARBA00008333"/>
    </source>
</evidence>
<dbReference type="PANTHER" id="PTHR31632:SF2">
    <property type="entry name" value="PLASMA MEMBRANE IRON PERMEASE"/>
    <property type="match status" value="1"/>
</dbReference>
<dbReference type="GO" id="GO:0015093">
    <property type="term" value="F:ferrous iron transmembrane transporter activity"/>
    <property type="evidence" value="ECO:0007669"/>
    <property type="project" value="TreeGrafter"/>
</dbReference>
<gene>
    <name evidence="7" type="primary">FTR1</name>
    <name evidence="7" type="ORF">AK812_SmicGene9196</name>
</gene>
<dbReference type="PANTHER" id="PTHR31632">
    <property type="entry name" value="IRON TRANSPORTER FTH1"/>
    <property type="match status" value="1"/>
</dbReference>
<evidence type="ECO:0000256" key="3">
    <source>
        <dbReference type="ARBA" id="ARBA00022692"/>
    </source>
</evidence>
<organism evidence="7 8">
    <name type="scientific">Symbiodinium microadriaticum</name>
    <name type="common">Dinoflagellate</name>
    <name type="synonym">Zooxanthella microadriatica</name>
    <dbReference type="NCBI Taxonomy" id="2951"/>
    <lineage>
        <taxon>Eukaryota</taxon>
        <taxon>Sar</taxon>
        <taxon>Alveolata</taxon>
        <taxon>Dinophyceae</taxon>
        <taxon>Suessiales</taxon>
        <taxon>Symbiodiniaceae</taxon>
        <taxon>Symbiodinium</taxon>
    </lineage>
</organism>
<dbReference type="OMA" id="CCNPLTD"/>
<keyword evidence="8" id="KW-1185">Reference proteome</keyword>
<dbReference type="InterPro" id="IPR004923">
    <property type="entry name" value="FTR1/Fip1/EfeU"/>
</dbReference>
<dbReference type="Proteomes" id="UP000186817">
    <property type="component" value="Unassembled WGS sequence"/>
</dbReference>
<feature type="transmembrane region" description="Helical" evidence="6">
    <location>
        <begin position="304"/>
        <end position="323"/>
    </location>
</feature>
<comment type="caution">
    <text evidence="7">The sequence shown here is derived from an EMBL/GenBank/DDBJ whole genome shotgun (WGS) entry which is preliminary data.</text>
</comment>
<evidence type="ECO:0000256" key="1">
    <source>
        <dbReference type="ARBA" id="ARBA00004141"/>
    </source>
</evidence>
<keyword evidence="4 6" id="KW-1133">Transmembrane helix</keyword>
<proteinExistence type="inferred from homology"/>
<dbReference type="OrthoDB" id="412193at2759"/>
<feature type="transmembrane region" description="Helical" evidence="6">
    <location>
        <begin position="141"/>
        <end position="162"/>
    </location>
</feature>
<reference evidence="7 8" key="1">
    <citation type="submission" date="2016-02" db="EMBL/GenBank/DDBJ databases">
        <title>Genome analysis of coral dinoflagellate symbionts highlights evolutionary adaptations to a symbiotic lifestyle.</title>
        <authorList>
            <person name="Aranda M."/>
            <person name="Li Y."/>
            <person name="Liew Y.J."/>
            <person name="Baumgarten S."/>
            <person name="Simakov O."/>
            <person name="Wilson M."/>
            <person name="Piel J."/>
            <person name="Ashoor H."/>
            <person name="Bougouffa S."/>
            <person name="Bajic V.B."/>
            <person name="Ryu T."/>
            <person name="Ravasi T."/>
            <person name="Bayer T."/>
            <person name="Micklem G."/>
            <person name="Kim H."/>
            <person name="Bhak J."/>
            <person name="Lajeunesse T.C."/>
            <person name="Voolstra C.R."/>
        </authorList>
    </citation>
    <scope>NUCLEOTIDE SEQUENCE [LARGE SCALE GENOMIC DNA]</scope>
    <source>
        <strain evidence="7 8">CCMP2467</strain>
    </source>
</reference>
<feature type="transmembrane region" description="Helical" evidence="6">
    <location>
        <begin position="95"/>
        <end position="120"/>
    </location>
</feature>
<keyword evidence="3 6" id="KW-0812">Transmembrane</keyword>
<feature type="transmembrane region" description="Helical" evidence="6">
    <location>
        <begin position="59"/>
        <end position="83"/>
    </location>
</feature>
<protein>
    <submittedName>
        <fullName evidence="7">Plasma membrane iron permease</fullName>
    </submittedName>
</protein>
<evidence type="ECO:0000256" key="5">
    <source>
        <dbReference type="ARBA" id="ARBA00023136"/>
    </source>
</evidence>
<keyword evidence="5 6" id="KW-0472">Membrane</keyword>
<evidence type="ECO:0000313" key="8">
    <source>
        <dbReference type="Proteomes" id="UP000186817"/>
    </source>
</evidence>
<dbReference type="EMBL" id="LSRX01000139">
    <property type="protein sequence ID" value="OLQ07426.1"/>
    <property type="molecule type" value="Genomic_DNA"/>
</dbReference>
<evidence type="ECO:0000256" key="6">
    <source>
        <dbReference type="SAM" id="Phobius"/>
    </source>
</evidence>
<accession>A0A1Q9EIZ8</accession>
<feature type="transmembrane region" description="Helical" evidence="6">
    <location>
        <begin position="238"/>
        <end position="258"/>
    </location>
</feature>
<evidence type="ECO:0000256" key="4">
    <source>
        <dbReference type="ARBA" id="ARBA00022989"/>
    </source>
</evidence>
<dbReference type="GO" id="GO:0033573">
    <property type="term" value="C:high-affinity iron permease complex"/>
    <property type="evidence" value="ECO:0007669"/>
    <property type="project" value="InterPro"/>
</dbReference>
<sequence length="474" mass="53008">MMKRTKLAIRGLPNMQCAEICGHVEWIQVCDCVDEATGLRDNITVAAPRLAPANLYFSVPAFVVLFRESLEVVIVLAIIMQFLTKMKNDDLLEVYFGASLGFALCLLFGVGCLALASLTYQLLSRGTRKQFWLFDGDNERIFQFCMMSLTCIVLTFLAVNFYKMMIYSKEAHERKMKRQMEETLEATQAATGGGEVAFGKKHAFFVLAFTTGLREGLESIVFLVGVISDVKDLSALPLPIISALVLARLVGLDVFGTWSTRSERPWQNVNVWDSTVCCNDKTNRFFVLMRALFGWQDQATPVEIIAYILYWVAATIIVSLMVWHAKKKMQKMVEKWRLEDEEALKKSREEPTTIGHQAEDEKAELCLVISAASKQDLEGAGKLLLGSIARGVGARFRAKQLWSRRCDGPIVGVGLVAGAALSRSFTARGGKKNLVFIATRGGESYDALVRLRDPRQGEAPRFVFHRQTVQSSRQ</sequence>
<dbReference type="AlphaFoldDB" id="A0A1Q9EIZ8"/>
<dbReference type="Pfam" id="PF03239">
    <property type="entry name" value="FTR1"/>
    <property type="match status" value="1"/>
</dbReference>
<name>A0A1Q9EIZ8_SYMMI</name>
<evidence type="ECO:0000313" key="7">
    <source>
        <dbReference type="EMBL" id="OLQ07426.1"/>
    </source>
</evidence>
<comment type="similarity">
    <text evidence="2">Belongs to the oxidase-dependent Fe transporter (OFeT) (TC 9.A.10.1) family.</text>
</comment>
<comment type="subcellular location">
    <subcellularLocation>
        <location evidence="1">Membrane</location>
        <topology evidence="1">Multi-pass membrane protein</topology>
    </subcellularLocation>
</comment>
<feature type="transmembrane region" description="Helical" evidence="6">
    <location>
        <begin position="203"/>
        <end position="226"/>
    </location>
</feature>